<evidence type="ECO:0000259" key="2">
    <source>
        <dbReference type="PROSITE" id="PS50883"/>
    </source>
</evidence>
<sequence>MASGPYPPVPARPGPGPTAGPGSGTGTATGSPATTGPLRDLLATRLAHGHRDFTLAYCAVAGFGEILDTLGPAAAGRLVDRVGRELATALRPAETCTPLPGGFFALLLAGAPPATTGHRLADLVRRASGWTPDVYGQVTAGAAAADGAAGADDLAAHAGLALAEANRRGPGSVALFEPRLFTAARARVDLERDLRRAVEADRITVHYQPVHDLTDGAVVGYEALARWSDPDRGHVSPAEFIPAAERAGLIDDLGMTVLRQALADLRRYGVPRDRWLSINVSPLQLDDDFARRLLVTVDRAGIPADRLRVEITESAMLRSTSGYTQLDEIRRRGVRVLVDDFGTGYSSLASLRRLPVDGIKIARELLHDGAPAPADTTVVRAVRLLAAGAGITEIIAEGVENAAEARTLAALGVPYGQGFHLGRPAPAARALRPPGPTPVGRVPVA</sequence>
<dbReference type="SUPFAM" id="SSF55073">
    <property type="entry name" value="Nucleotide cyclase"/>
    <property type="match status" value="1"/>
</dbReference>
<feature type="compositionally biased region" description="Low complexity" evidence="1">
    <location>
        <begin position="28"/>
        <end position="37"/>
    </location>
</feature>
<feature type="region of interest" description="Disordered" evidence="1">
    <location>
        <begin position="426"/>
        <end position="445"/>
    </location>
</feature>
<evidence type="ECO:0000259" key="3">
    <source>
        <dbReference type="PROSITE" id="PS50887"/>
    </source>
</evidence>
<feature type="domain" description="EAL" evidence="2">
    <location>
        <begin position="187"/>
        <end position="438"/>
    </location>
</feature>
<dbReference type="PROSITE" id="PS50883">
    <property type="entry name" value="EAL"/>
    <property type="match status" value="1"/>
</dbReference>
<gene>
    <name evidence="4" type="ORF">Prubr_02500</name>
</gene>
<dbReference type="Gene3D" id="3.30.70.270">
    <property type="match status" value="1"/>
</dbReference>
<evidence type="ECO:0000256" key="1">
    <source>
        <dbReference type="SAM" id="MobiDB-lite"/>
    </source>
</evidence>
<reference evidence="4" key="1">
    <citation type="submission" date="2020-08" db="EMBL/GenBank/DDBJ databases">
        <title>Whole genome shotgun sequence of Polymorphospora rubra NBRC 101157.</title>
        <authorList>
            <person name="Komaki H."/>
            <person name="Tamura T."/>
        </authorList>
    </citation>
    <scope>NUCLEOTIDE SEQUENCE</scope>
    <source>
        <strain evidence="4">NBRC 101157</strain>
    </source>
</reference>
<evidence type="ECO:0008006" key="6">
    <source>
        <dbReference type="Google" id="ProtNLM"/>
    </source>
</evidence>
<name>A0A810MT69_9ACTN</name>
<protein>
    <recommendedName>
        <fullName evidence="6">Diguanylate cyclase/phosphodiesterase</fullName>
    </recommendedName>
</protein>
<dbReference type="Gene3D" id="3.20.20.450">
    <property type="entry name" value="EAL domain"/>
    <property type="match status" value="1"/>
</dbReference>
<proteinExistence type="predicted"/>
<dbReference type="AlphaFoldDB" id="A0A810MT69"/>
<dbReference type="PANTHER" id="PTHR33121:SF70">
    <property type="entry name" value="SIGNALING PROTEIN YKOW"/>
    <property type="match status" value="1"/>
</dbReference>
<feature type="compositionally biased region" description="Pro residues" evidence="1">
    <location>
        <begin position="1"/>
        <end position="18"/>
    </location>
</feature>
<dbReference type="CDD" id="cd01948">
    <property type="entry name" value="EAL"/>
    <property type="match status" value="1"/>
</dbReference>
<dbReference type="InterPro" id="IPR043128">
    <property type="entry name" value="Rev_trsase/Diguanyl_cyclase"/>
</dbReference>
<dbReference type="InterPro" id="IPR050706">
    <property type="entry name" value="Cyclic-di-GMP_PDE-like"/>
</dbReference>
<dbReference type="GO" id="GO:0071111">
    <property type="term" value="F:cyclic-guanylate-specific phosphodiesterase activity"/>
    <property type="evidence" value="ECO:0007669"/>
    <property type="project" value="InterPro"/>
</dbReference>
<accession>A0A810MT69</accession>
<dbReference type="SUPFAM" id="SSF141868">
    <property type="entry name" value="EAL domain-like"/>
    <property type="match status" value="1"/>
</dbReference>
<dbReference type="SMART" id="SM00052">
    <property type="entry name" value="EAL"/>
    <property type="match status" value="1"/>
</dbReference>
<keyword evidence="5" id="KW-1185">Reference proteome</keyword>
<dbReference type="PROSITE" id="PS50887">
    <property type="entry name" value="GGDEF"/>
    <property type="match status" value="1"/>
</dbReference>
<dbReference type="InterPro" id="IPR035919">
    <property type="entry name" value="EAL_sf"/>
</dbReference>
<dbReference type="Pfam" id="PF00563">
    <property type="entry name" value="EAL"/>
    <property type="match status" value="1"/>
</dbReference>
<organism evidence="4 5">
    <name type="scientific">Polymorphospora rubra</name>
    <dbReference type="NCBI Taxonomy" id="338584"/>
    <lineage>
        <taxon>Bacteria</taxon>
        <taxon>Bacillati</taxon>
        <taxon>Actinomycetota</taxon>
        <taxon>Actinomycetes</taxon>
        <taxon>Micromonosporales</taxon>
        <taxon>Micromonosporaceae</taxon>
        <taxon>Polymorphospora</taxon>
    </lineage>
</organism>
<dbReference type="RefSeq" id="WP_212820783.1">
    <property type="nucleotide sequence ID" value="NZ_AP023359.1"/>
</dbReference>
<dbReference type="InterPro" id="IPR000160">
    <property type="entry name" value="GGDEF_dom"/>
</dbReference>
<dbReference type="InterPro" id="IPR001633">
    <property type="entry name" value="EAL_dom"/>
</dbReference>
<evidence type="ECO:0000313" key="4">
    <source>
        <dbReference type="EMBL" id="BCJ63229.1"/>
    </source>
</evidence>
<dbReference type="KEGG" id="pry:Prubr_02500"/>
<feature type="domain" description="GGDEF" evidence="3">
    <location>
        <begin position="51"/>
        <end position="178"/>
    </location>
</feature>
<dbReference type="PANTHER" id="PTHR33121">
    <property type="entry name" value="CYCLIC DI-GMP PHOSPHODIESTERASE PDEF"/>
    <property type="match status" value="1"/>
</dbReference>
<evidence type="ECO:0000313" key="5">
    <source>
        <dbReference type="Proteomes" id="UP000680866"/>
    </source>
</evidence>
<dbReference type="Proteomes" id="UP000680866">
    <property type="component" value="Chromosome"/>
</dbReference>
<dbReference type="EMBL" id="AP023359">
    <property type="protein sequence ID" value="BCJ63229.1"/>
    <property type="molecule type" value="Genomic_DNA"/>
</dbReference>
<dbReference type="SMART" id="SM00267">
    <property type="entry name" value="GGDEF"/>
    <property type="match status" value="1"/>
</dbReference>
<feature type="region of interest" description="Disordered" evidence="1">
    <location>
        <begin position="1"/>
        <end position="37"/>
    </location>
</feature>
<dbReference type="InterPro" id="IPR029787">
    <property type="entry name" value="Nucleotide_cyclase"/>
</dbReference>